<dbReference type="PROSITE" id="PS00723">
    <property type="entry name" value="POLYPRENYL_SYNTHASE_1"/>
    <property type="match status" value="1"/>
</dbReference>
<dbReference type="PROSITE" id="PS00444">
    <property type="entry name" value="POLYPRENYL_SYNTHASE_2"/>
    <property type="match status" value="1"/>
</dbReference>
<evidence type="ECO:0000313" key="7">
    <source>
        <dbReference type="EMBL" id="PYI38574.1"/>
    </source>
</evidence>
<dbReference type="CDD" id="cd00685">
    <property type="entry name" value="Trans_IPPS_HT"/>
    <property type="match status" value="1"/>
</dbReference>
<name>A0A2V5IWG9_9MICC</name>
<dbReference type="InterPro" id="IPR033749">
    <property type="entry name" value="Polyprenyl_synt_CS"/>
</dbReference>
<dbReference type="SUPFAM" id="SSF48576">
    <property type="entry name" value="Terpenoid synthases"/>
    <property type="match status" value="1"/>
</dbReference>
<evidence type="ECO:0000256" key="2">
    <source>
        <dbReference type="ARBA" id="ARBA00006706"/>
    </source>
</evidence>
<proteinExistence type="inferred from homology"/>
<protein>
    <submittedName>
        <fullName evidence="7">Polyprenyl synthetase</fullName>
    </submittedName>
</protein>
<dbReference type="RefSeq" id="WP_110485114.1">
    <property type="nucleotide sequence ID" value="NZ_QJVC01000007.1"/>
</dbReference>
<evidence type="ECO:0000256" key="4">
    <source>
        <dbReference type="ARBA" id="ARBA00022723"/>
    </source>
</evidence>
<evidence type="ECO:0000313" key="8">
    <source>
        <dbReference type="Proteomes" id="UP000247980"/>
    </source>
</evidence>
<keyword evidence="4" id="KW-0479">Metal-binding</keyword>
<organism evidence="7 8">
    <name type="scientific">Arthrobacter psychrolactophilus</name>
    <dbReference type="NCBI Taxonomy" id="92442"/>
    <lineage>
        <taxon>Bacteria</taxon>
        <taxon>Bacillati</taxon>
        <taxon>Actinomycetota</taxon>
        <taxon>Actinomycetes</taxon>
        <taxon>Micrococcales</taxon>
        <taxon>Micrococcaceae</taxon>
        <taxon>Arthrobacter</taxon>
    </lineage>
</organism>
<evidence type="ECO:0000256" key="5">
    <source>
        <dbReference type="ARBA" id="ARBA00022842"/>
    </source>
</evidence>
<keyword evidence="3 6" id="KW-0808">Transferase</keyword>
<dbReference type="InterPro" id="IPR008949">
    <property type="entry name" value="Isoprenoid_synthase_dom_sf"/>
</dbReference>
<dbReference type="Proteomes" id="UP000247980">
    <property type="component" value="Unassembled WGS sequence"/>
</dbReference>
<dbReference type="OrthoDB" id="4497239at2"/>
<accession>A0A2V5IWG9</accession>
<dbReference type="PANTHER" id="PTHR12001">
    <property type="entry name" value="GERANYLGERANYL PYROPHOSPHATE SYNTHASE"/>
    <property type="match status" value="1"/>
</dbReference>
<dbReference type="GO" id="GO:0004659">
    <property type="term" value="F:prenyltransferase activity"/>
    <property type="evidence" value="ECO:0007669"/>
    <property type="project" value="InterPro"/>
</dbReference>
<sequence length="375" mass="39448">MNATSVPRGANPAAEQEAFIAAVATELTSFLAEKHALLARISPDTLVLIDSIRKLVTGGKRMRALLCYWGWRGAGGAADDRAIIQAGAALELFQAAALIHDDIIDRSDTRRGGPSVHRQFGTLHTDSGWALDHERFGHAAAILTGDLCLSLSEEMFSLIAAGSNEPVSRAASSRARAVFNVMRTEVMAGQYLDILEEVSGPSKPHGTAVARASAIIRFKSAKYSSEHPLVMGGALAGADDELLSGYSDFSLPLGEAFQLRDDVLGVFGDPATTGKPAGDDLREGKRTVLVGLTIDAAAAADGEFVDQNLGRQDLSDAEVERLCAIMVDSGALANTEAMITELSERAFAALKRLTIADSVTEALSALGLAAVARTS</sequence>
<evidence type="ECO:0000256" key="3">
    <source>
        <dbReference type="ARBA" id="ARBA00022679"/>
    </source>
</evidence>
<dbReference type="GO" id="GO:0008299">
    <property type="term" value="P:isoprenoid biosynthetic process"/>
    <property type="evidence" value="ECO:0007669"/>
    <property type="project" value="InterPro"/>
</dbReference>
<dbReference type="Gene3D" id="1.10.600.10">
    <property type="entry name" value="Farnesyl Diphosphate Synthase"/>
    <property type="match status" value="1"/>
</dbReference>
<reference evidence="7 8" key="1">
    <citation type="submission" date="2018-05" db="EMBL/GenBank/DDBJ databases">
        <title>Genetic diversity of glacier-inhabiting Cryobacterium bacteria in China and description of Cryobacterium mengkeensis sp. nov. and Arthrobacter glacialis sp. nov.</title>
        <authorList>
            <person name="Liu Q."/>
            <person name="Xin Y.-H."/>
        </authorList>
    </citation>
    <scope>NUCLEOTIDE SEQUENCE [LARGE SCALE GENOMIC DNA]</scope>
    <source>
        <strain evidence="7 8">B7</strain>
    </source>
</reference>
<gene>
    <name evidence="7" type="ORF">CVS30_09600</name>
</gene>
<dbReference type="GO" id="GO:0046872">
    <property type="term" value="F:metal ion binding"/>
    <property type="evidence" value="ECO:0007669"/>
    <property type="project" value="UniProtKB-KW"/>
</dbReference>
<dbReference type="SFLD" id="SFLDS00005">
    <property type="entry name" value="Isoprenoid_Synthase_Type_I"/>
    <property type="match status" value="1"/>
</dbReference>
<comment type="similarity">
    <text evidence="2 6">Belongs to the FPP/GGPP synthase family.</text>
</comment>
<comment type="caution">
    <text evidence="7">The sequence shown here is derived from an EMBL/GenBank/DDBJ whole genome shotgun (WGS) entry which is preliminary data.</text>
</comment>
<comment type="cofactor">
    <cofactor evidence="1">
        <name>Mg(2+)</name>
        <dbReference type="ChEBI" id="CHEBI:18420"/>
    </cofactor>
</comment>
<dbReference type="EMBL" id="QJVC01000007">
    <property type="protein sequence ID" value="PYI38574.1"/>
    <property type="molecule type" value="Genomic_DNA"/>
</dbReference>
<dbReference type="InterPro" id="IPR000092">
    <property type="entry name" value="Polyprenyl_synt"/>
</dbReference>
<evidence type="ECO:0000256" key="1">
    <source>
        <dbReference type="ARBA" id="ARBA00001946"/>
    </source>
</evidence>
<dbReference type="AlphaFoldDB" id="A0A2V5IWG9"/>
<dbReference type="Pfam" id="PF00348">
    <property type="entry name" value="polyprenyl_synt"/>
    <property type="match status" value="1"/>
</dbReference>
<keyword evidence="5" id="KW-0460">Magnesium</keyword>
<dbReference type="PANTHER" id="PTHR12001:SF85">
    <property type="entry name" value="SHORT CHAIN ISOPRENYL DIPHOSPHATE SYNTHASE"/>
    <property type="match status" value="1"/>
</dbReference>
<keyword evidence="8" id="KW-1185">Reference proteome</keyword>
<evidence type="ECO:0000256" key="6">
    <source>
        <dbReference type="RuleBase" id="RU004466"/>
    </source>
</evidence>